<gene>
    <name evidence="2" type="ORF">OB2597_06350</name>
</gene>
<dbReference type="GO" id="GO:0008959">
    <property type="term" value="F:phosphate acetyltransferase activity"/>
    <property type="evidence" value="ECO:0007669"/>
    <property type="project" value="UniProtKB-EC"/>
</dbReference>
<comment type="caution">
    <text evidence="2">The sequence shown here is derived from an EMBL/GenBank/DDBJ whole genome shotgun (WGS) entry which is preliminary data.</text>
</comment>
<dbReference type="Proteomes" id="UP000004318">
    <property type="component" value="Unassembled WGS sequence"/>
</dbReference>
<keyword evidence="2" id="KW-0012">Acyltransferase</keyword>
<keyword evidence="2" id="KW-0808">Transferase</keyword>
<evidence type="ECO:0000313" key="2">
    <source>
        <dbReference type="EMBL" id="EAQ04882.1"/>
    </source>
</evidence>
<evidence type="ECO:0000256" key="1">
    <source>
        <dbReference type="SAM" id="MobiDB-lite"/>
    </source>
</evidence>
<reference evidence="2 3" key="1">
    <citation type="journal article" date="2010" name="J. Bacteriol.">
        <title>Genome sequences of Oceanicola granulosus HTCC2516(T) and Oceanicola batsensis HTCC2597(TDelta).</title>
        <authorList>
            <person name="Thrash J.C."/>
            <person name="Cho J.C."/>
            <person name="Vergin K.L."/>
            <person name="Giovannoni S.J."/>
        </authorList>
    </citation>
    <scope>NUCLEOTIDE SEQUENCE [LARGE SCALE GENOMIC DNA]</scope>
    <source>
        <strain evidence="3">ATCC BAA-863 / DSM 15984 / KCTC 12145 / HTCC2597</strain>
    </source>
</reference>
<sequence length="47" mass="5291">MVRACRRDRHQLFPTKEPRAEPEDSGTSGKEVILGLDPRFSGQDLPP</sequence>
<name>A3TTA5_PSEBH</name>
<dbReference type="EC" id="2.3.1.8" evidence="2"/>
<organism evidence="2 3">
    <name type="scientific">Pseudooceanicola batsensis (strain ATCC BAA-863 / DSM 15984 / KCTC 12145 / HTCC2597)</name>
    <name type="common">Oceanicola batsensis</name>
    <dbReference type="NCBI Taxonomy" id="252305"/>
    <lineage>
        <taxon>Bacteria</taxon>
        <taxon>Pseudomonadati</taxon>
        <taxon>Pseudomonadota</taxon>
        <taxon>Alphaproteobacteria</taxon>
        <taxon>Rhodobacterales</taxon>
        <taxon>Paracoccaceae</taxon>
        <taxon>Pseudooceanicola</taxon>
    </lineage>
</organism>
<dbReference type="AlphaFoldDB" id="A3TTA5"/>
<dbReference type="HOGENOM" id="CLU_3170904_0_0_5"/>
<protein>
    <submittedName>
        <fullName evidence="2">Phosphate acetyltransferase</fullName>
        <ecNumber evidence="2">2.3.1.8</ecNumber>
    </submittedName>
</protein>
<dbReference type="EMBL" id="AAMO01000001">
    <property type="protein sequence ID" value="EAQ04882.1"/>
    <property type="molecule type" value="Genomic_DNA"/>
</dbReference>
<evidence type="ECO:0000313" key="3">
    <source>
        <dbReference type="Proteomes" id="UP000004318"/>
    </source>
</evidence>
<proteinExistence type="predicted"/>
<dbReference type="STRING" id="252305.OB2597_06350"/>
<keyword evidence="3" id="KW-1185">Reference proteome</keyword>
<feature type="region of interest" description="Disordered" evidence="1">
    <location>
        <begin position="1"/>
        <end position="47"/>
    </location>
</feature>
<accession>A3TTA5</accession>